<dbReference type="InterPro" id="IPR046357">
    <property type="entry name" value="PPIase_dom_sf"/>
</dbReference>
<protein>
    <recommendedName>
        <fullName evidence="2">peptidylprolyl isomerase</fullName>
        <ecNumber evidence="2">5.2.1.8</ecNumber>
    </recommendedName>
</protein>
<gene>
    <name evidence="8" type="ORF">ICJ85_12880</name>
</gene>
<comment type="catalytic activity">
    <reaction evidence="1">
        <text>[protein]-peptidylproline (omega=180) = [protein]-peptidylproline (omega=0)</text>
        <dbReference type="Rhea" id="RHEA:16237"/>
        <dbReference type="Rhea" id="RHEA-COMP:10747"/>
        <dbReference type="Rhea" id="RHEA-COMP:10748"/>
        <dbReference type="ChEBI" id="CHEBI:83833"/>
        <dbReference type="ChEBI" id="CHEBI:83834"/>
        <dbReference type="EC" id="5.2.1.8"/>
    </reaction>
</comment>
<dbReference type="GO" id="GO:0003755">
    <property type="term" value="F:peptidyl-prolyl cis-trans isomerase activity"/>
    <property type="evidence" value="ECO:0007669"/>
    <property type="project" value="UniProtKB-KW"/>
</dbReference>
<evidence type="ECO:0000259" key="7">
    <source>
        <dbReference type="PROSITE" id="PS50198"/>
    </source>
</evidence>
<keyword evidence="3" id="KW-0732">Signal</keyword>
<dbReference type="EMBL" id="JACVXD010000008">
    <property type="protein sequence ID" value="MBD0824912.1"/>
    <property type="molecule type" value="Genomic_DNA"/>
</dbReference>
<evidence type="ECO:0000256" key="1">
    <source>
        <dbReference type="ARBA" id="ARBA00000971"/>
    </source>
</evidence>
<dbReference type="InterPro" id="IPR050245">
    <property type="entry name" value="PrsA_foldase"/>
</dbReference>
<dbReference type="PANTHER" id="PTHR47245:SF1">
    <property type="entry name" value="FOLDASE PROTEIN PRSA"/>
    <property type="match status" value="1"/>
</dbReference>
<evidence type="ECO:0000256" key="4">
    <source>
        <dbReference type="ARBA" id="ARBA00023110"/>
    </source>
</evidence>
<organism evidence="8 9">
    <name type="scientific">Aestuariibaculum marinum</name>
    <dbReference type="NCBI Taxonomy" id="2683592"/>
    <lineage>
        <taxon>Bacteria</taxon>
        <taxon>Pseudomonadati</taxon>
        <taxon>Bacteroidota</taxon>
        <taxon>Flavobacteriia</taxon>
        <taxon>Flavobacteriales</taxon>
        <taxon>Flavobacteriaceae</taxon>
    </lineage>
</organism>
<dbReference type="RefSeq" id="WP_188224208.1">
    <property type="nucleotide sequence ID" value="NZ_JACVXD010000008.1"/>
</dbReference>
<dbReference type="Proteomes" id="UP000621516">
    <property type="component" value="Unassembled WGS sequence"/>
</dbReference>
<comment type="caution">
    <text evidence="8">The sequence shown here is derived from an EMBL/GenBank/DDBJ whole genome shotgun (WGS) entry which is preliminary data.</text>
</comment>
<evidence type="ECO:0000256" key="2">
    <source>
        <dbReference type="ARBA" id="ARBA00013194"/>
    </source>
</evidence>
<dbReference type="PROSITE" id="PS50198">
    <property type="entry name" value="PPIC_PPIASE_2"/>
    <property type="match status" value="1"/>
</dbReference>
<evidence type="ECO:0000313" key="8">
    <source>
        <dbReference type="EMBL" id="MBD0824912.1"/>
    </source>
</evidence>
<dbReference type="PANTHER" id="PTHR47245">
    <property type="entry name" value="PEPTIDYLPROLYL ISOMERASE"/>
    <property type="match status" value="1"/>
</dbReference>
<keyword evidence="9" id="KW-1185">Reference proteome</keyword>
<dbReference type="EC" id="5.2.1.8" evidence="2"/>
<dbReference type="AlphaFoldDB" id="A0A8J6Q4S4"/>
<dbReference type="InterPro" id="IPR000297">
    <property type="entry name" value="PPIase_PpiC"/>
</dbReference>
<keyword evidence="5 6" id="KW-0413">Isomerase</keyword>
<proteinExistence type="predicted"/>
<keyword evidence="4 6" id="KW-0697">Rotamase</keyword>
<evidence type="ECO:0000256" key="3">
    <source>
        <dbReference type="ARBA" id="ARBA00022729"/>
    </source>
</evidence>
<dbReference type="InterPro" id="IPR027304">
    <property type="entry name" value="Trigger_fact/SurA_dom_sf"/>
</dbReference>
<sequence length="290" mass="33896">MKKLIKEPLLHFFVLGALLFAIYSLVNKNTDEEEIIIDNSDIEHMIELWQMQWQRPPSEDELQDLINKYVDQEVMYREALRLNLDHNDEIVKRRLAQKMEFLGNDLTTLVAPATDKNLKAYFEKHKENYATDYNYTLHQVIFTADNHKNPVAKANNVLDTYDVSSSESLKEVGDKFPLPYTYSNVDAFYLNRELDENFTKQLSSLRIGEWSGPIMSGFGVHLIYIEKKDNPRIPEFASVKKQVQRDYEYQMVLDSKNAILKELKQKYKINIEADNISSMLKQELAQNASK</sequence>
<dbReference type="Pfam" id="PF13145">
    <property type="entry name" value="Rotamase_2"/>
    <property type="match status" value="1"/>
</dbReference>
<dbReference type="SUPFAM" id="SSF109998">
    <property type="entry name" value="Triger factor/SurA peptide-binding domain-like"/>
    <property type="match status" value="1"/>
</dbReference>
<name>A0A8J6Q4S4_9FLAO</name>
<dbReference type="Gene3D" id="3.10.50.40">
    <property type="match status" value="1"/>
</dbReference>
<evidence type="ECO:0000256" key="6">
    <source>
        <dbReference type="PROSITE-ProRule" id="PRU00278"/>
    </source>
</evidence>
<feature type="domain" description="PpiC" evidence="7">
    <location>
        <begin position="164"/>
        <end position="227"/>
    </location>
</feature>
<reference evidence="8 9" key="1">
    <citation type="journal article" date="2018" name="J. Microbiol.">
        <title>Aestuariibaculum marinum sp. nov., a marine bacterium isolated from seawater in South Korea.</title>
        <authorList>
            <person name="Choi J."/>
            <person name="Lee D."/>
            <person name="Jang J.H."/>
            <person name="Cha S."/>
            <person name="Seo T."/>
        </authorList>
    </citation>
    <scope>NUCLEOTIDE SEQUENCE [LARGE SCALE GENOMIC DNA]</scope>
    <source>
        <strain evidence="8 9">IP7</strain>
    </source>
</reference>
<evidence type="ECO:0000313" key="9">
    <source>
        <dbReference type="Proteomes" id="UP000621516"/>
    </source>
</evidence>
<accession>A0A8J6Q4S4</accession>
<dbReference type="SUPFAM" id="SSF54534">
    <property type="entry name" value="FKBP-like"/>
    <property type="match status" value="1"/>
</dbReference>
<evidence type="ECO:0000256" key="5">
    <source>
        <dbReference type="ARBA" id="ARBA00023235"/>
    </source>
</evidence>